<gene>
    <name evidence="18" type="ORF">ERX55_00445</name>
</gene>
<dbReference type="GO" id="GO:0005524">
    <property type="term" value="F:ATP binding"/>
    <property type="evidence" value="ECO:0007669"/>
    <property type="project" value="UniProtKB-KW"/>
</dbReference>
<keyword evidence="10 18" id="KW-0418">Kinase</keyword>
<dbReference type="PANTHER" id="PTHR45528:SF12">
    <property type="entry name" value="SENSOR HISTIDINE KINASE ARSS"/>
    <property type="match status" value="1"/>
</dbReference>
<keyword evidence="14 15" id="KW-0472">Membrane</keyword>
<dbReference type="OrthoDB" id="9786919at2"/>
<evidence type="ECO:0000256" key="7">
    <source>
        <dbReference type="ARBA" id="ARBA00022679"/>
    </source>
</evidence>
<dbReference type="InterPro" id="IPR041610">
    <property type="entry name" value="ArlS_N"/>
</dbReference>
<evidence type="ECO:0000256" key="5">
    <source>
        <dbReference type="ARBA" id="ARBA00022475"/>
    </source>
</evidence>
<dbReference type="PRINTS" id="PR00344">
    <property type="entry name" value="BCTRLSENSOR"/>
</dbReference>
<dbReference type="RefSeq" id="WP_133450618.1">
    <property type="nucleotide sequence ID" value="NZ_CP128470.1"/>
</dbReference>
<dbReference type="SMART" id="SM00388">
    <property type="entry name" value="HisKA"/>
    <property type="match status" value="1"/>
</dbReference>
<dbReference type="AlphaFoldDB" id="A0A4R6C260"/>
<feature type="domain" description="Histidine kinase" evidence="16">
    <location>
        <begin position="238"/>
        <end position="454"/>
    </location>
</feature>
<protein>
    <recommendedName>
        <fullName evidence="4">Signal transduction histidine-protein kinase ArlS</fullName>
        <ecNumber evidence="3">2.7.13.3</ecNumber>
    </recommendedName>
</protein>
<dbReference type="Gene3D" id="6.10.340.10">
    <property type="match status" value="1"/>
</dbReference>
<comment type="subcellular location">
    <subcellularLocation>
        <location evidence="2">Cell membrane</location>
        <topology evidence="2">Multi-pass membrane protein</topology>
    </subcellularLocation>
</comment>
<keyword evidence="7" id="KW-0808">Transferase</keyword>
<comment type="caution">
    <text evidence="18">The sequence shown here is derived from an EMBL/GenBank/DDBJ whole genome shotgun (WGS) entry which is preliminary data.</text>
</comment>
<evidence type="ECO:0000259" key="17">
    <source>
        <dbReference type="PROSITE" id="PS50885"/>
    </source>
</evidence>
<feature type="transmembrane region" description="Helical" evidence="15">
    <location>
        <begin position="12"/>
        <end position="38"/>
    </location>
</feature>
<reference evidence="18 19" key="1">
    <citation type="submission" date="2019-01" db="EMBL/GenBank/DDBJ databases">
        <title>Draft genome sequences of the type strains of six Macrococcus species.</title>
        <authorList>
            <person name="Mazhar S."/>
            <person name="Altermann E."/>
            <person name="Hill C."/>
            <person name="Mcauliffe O."/>
        </authorList>
    </citation>
    <scope>NUCLEOTIDE SEQUENCE [LARGE SCALE GENOMIC DNA]</scope>
    <source>
        <strain evidence="18 19">ATCC 51825</strain>
    </source>
</reference>
<evidence type="ECO:0000256" key="2">
    <source>
        <dbReference type="ARBA" id="ARBA00004651"/>
    </source>
</evidence>
<dbReference type="SMART" id="SM00387">
    <property type="entry name" value="HATPase_c"/>
    <property type="match status" value="1"/>
</dbReference>
<dbReference type="EMBL" id="SCWF01000001">
    <property type="protein sequence ID" value="TDM15410.1"/>
    <property type="molecule type" value="Genomic_DNA"/>
</dbReference>
<dbReference type="PROSITE" id="PS50109">
    <property type="entry name" value="HIS_KIN"/>
    <property type="match status" value="1"/>
</dbReference>
<dbReference type="InterPro" id="IPR036890">
    <property type="entry name" value="HATPase_C_sf"/>
</dbReference>
<keyword evidence="12 15" id="KW-1133">Transmembrane helix</keyword>
<dbReference type="SUPFAM" id="SSF47384">
    <property type="entry name" value="Homodimeric domain of signal transducing histidine kinase"/>
    <property type="match status" value="1"/>
</dbReference>
<evidence type="ECO:0000256" key="1">
    <source>
        <dbReference type="ARBA" id="ARBA00000085"/>
    </source>
</evidence>
<dbReference type="PROSITE" id="PS50885">
    <property type="entry name" value="HAMP"/>
    <property type="match status" value="1"/>
</dbReference>
<evidence type="ECO:0000313" key="18">
    <source>
        <dbReference type="EMBL" id="TDM15410.1"/>
    </source>
</evidence>
<keyword evidence="19" id="KW-1185">Reference proteome</keyword>
<sequence>MTQSTSLKTQWIITTTTVTFVIFMLFSLIIIFIVGLIFKDQEGQIARDSSVKSANILKKLGTDVQPDDFGNSMSEGERLMIYGPDGKKIAAFNNDSEITYQPDLIPVHNRPVEVNVGEDSYITYTTEINSSRFNGFVTIIHPLDSYHRHIQVVVIFASIFGIIALFVSAVISYFFSNQITKPIRRISDQMLQIQRDGFQNRLVMPKGYYETDDMIETFNNMMTQLETSFNQQKQFVEDASHELRTPLQIIQGHLNLIKRWGKHKPEVLEESLDISLSEMNRITTLVEELLLLTKETGANLRQETEAVDINEEIAARLKSLANLHPDYQFEYHSPHKGLKLHINRYQFEQLLLIFLDNAIKYDQKNKHIIIRTTKKNKVVQIEIVDHGTGIPPADIPYIFDRFYRVDKSRSREMGGNGLGLSIAKKMIEGYNGTVKIESEWEQYTKVIIQFPETSF</sequence>
<keyword evidence="8 15" id="KW-0812">Transmembrane</keyword>
<dbReference type="GO" id="GO:0000155">
    <property type="term" value="F:phosphorelay sensor kinase activity"/>
    <property type="evidence" value="ECO:0007669"/>
    <property type="project" value="InterPro"/>
</dbReference>
<keyword evidence="13" id="KW-0902">Two-component regulatory system</keyword>
<dbReference type="Pfam" id="PF02518">
    <property type="entry name" value="HATPase_c"/>
    <property type="match status" value="1"/>
</dbReference>
<dbReference type="FunFam" id="3.30.565.10:FF:000006">
    <property type="entry name" value="Sensor histidine kinase WalK"/>
    <property type="match status" value="1"/>
</dbReference>
<evidence type="ECO:0000256" key="9">
    <source>
        <dbReference type="ARBA" id="ARBA00022741"/>
    </source>
</evidence>
<evidence type="ECO:0000256" key="6">
    <source>
        <dbReference type="ARBA" id="ARBA00022553"/>
    </source>
</evidence>
<feature type="transmembrane region" description="Helical" evidence="15">
    <location>
        <begin position="152"/>
        <end position="175"/>
    </location>
</feature>
<organism evidence="18 19">
    <name type="scientific">Macrococcus bovicus</name>
    <dbReference type="NCBI Taxonomy" id="69968"/>
    <lineage>
        <taxon>Bacteria</taxon>
        <taxon>Bacillati</taxon>
        <taxon>Bacillota</taxon>
        <taxon>Bacilli</taxon>
        <taxon>Bacillales</taxon>
        <taxon>Staphylococcaceae</taxon>
        <taxon>Macrococcus</taxon>
    </lineage>
</organism>
<evidence type="ECO:0000256" key="10">
    <source>
        <dbReference type="ARBA" id="ARBA00022777"/>
    </source>
</evidence>
<dbReference type="InterPro" id="IPR003594">
    <property type="entry name" value="HATPase_dom"/>
</dbReference>
<dbReference type="CDD" id="cd00082">
    <property type="entry name" value="HisKA"/>
    <property type="match status" value="1"/>
</dbReference>
<evidence type="ECO:0000256" key="12">
    <source>
        <dbReference type="ARBA" id="ARBA00022989"/>
    </source>
</evidence>
<dbReference type="CDD" id="cd00075">
    <property type="entry name" value="HATPase"/>
    <property type="match status" value="1"/>
</dbReference>
<evidence type="ECO:0000256" key="8">
    <source>
        <dbReference type="ARBA" id="ARBA00022692"/>
    </source>
</evidence>
<keyword evidence="9" id="KW-0547">Nucleotide-binding</keyword>
<dbReference type="InterPro" id="IPR050398">
    <property type="entry name" value="HssS/ArlS-like"/>
</dbReference>
<name>A0A4R6C260_9STAP</name>
<dbReference type="Pfam" id="PF00512">
    <property type="entry name" value="HisKA"/>
    <property type="match status" value="1"/>
</dbReference>
<dbReference type="Proteomes" id="UP000294843">
    <property type="component" value="Unassembled WGS sequence"/>
</dbReference>
<dbReference type="FunFam" id="1.10.287.130:FF:000001">
    <property type="entry name" value="Two-component sensor histidine kinase"/>
    <property type="match status" value="1"/>
</dbReference>
<dbReference type="InterPro" id="IPR003660">
    <property type="entry name" value="HAMP_dom"/>
</dbReference>
<keyword evidence="5" id="KW-1003">Cell membrane</keyword>
<comment type="catalytic activity">
    <reaction evidence="1">
        <text>ATP + protein L-histidine = ADP + protein N-phospho-L-histidine.</text>
        <dbReference type="EC" id="2.7.13.3"/>
    </reaction>
</comment>
<keyword evidence="6" id="KW-0597">Phosphoprotein</keyword>
<dbReference type="InterPro" id="IPR036097">
    <property type="entry name" value="HisK_dim/P_sf"/>
</dbReference>
<evidence type="ECO:0000256" key="4">
    <source>
        <dbReference type="ARBA" id="ARBA00015735"/>
    </source>
</evidence>
<evidence type="ECO:0000256" key="3">
    <source>
        <dbReference type="ARBA" id="ARBA00012438"/>
    </source>
</evidence>
<dbReference type="EC" id="2.7.13.3" evidence="3"/>
<evidence type="ECO:0000256" key="15">
    <source>
        <dbReference type="SAM" id="Phobius"/>
    </source>
</evidence>
<dbReference type="InterPro" id="IPR003661">
    <property type="entry name" value="HisK_dim/P_dom"/>
</dbReference>
<feature type="domain" description="HAMP" evidence="17">
    <location>
        <begin position="177"/>
        <end position="230"/>
    </location>
</feature>
<evidence type="ECO:0000313" key="19">
    <source>
        <dbReference type="Proteomes" id="UP000294843"/>
    </source>
</evidence>
<keyword evidence="11" id="KW-0067">ATP-binding</keyword>
<dbReference type="SUPFAM" id="SSF158472">
    <property type="entry name" value="HAMP domain-like"/>
    <property type="match status" value="1"/>
</dbReference>
<dbReference type="GO" id="GO:0005886">
    <property type="term" value="C:plasma membrane"/>
    <property type="evidence" value="ECO:0007669"/>
    <property type="project" value="UniProtKB-SubCell"/>
</dbReference>
<dbReference type="SMART" id="SM00304">
    <property type="entry name" value="HAMP"/>
    <property type="match status" value="1"/>
</dbReference>
<evidence type="ECO:0000256" key="11">
    <source>
        <dbReference type="ARBA" id="ARBA00022840"/>
    </source>
</evidence>
<dbReference type="Pfam" id="PF18719">
    <property type="entry name" value="ArlS_N"/>
    <property type="match status" value="1"/>
</dbReference>
<evidence type="ECO:0000256" key="13">
    <source>
        <dbReference type="ARBA" id="ARBA00023012"/>
    </source>
</evidence>
<evidence type="ECO:0000259" key="16">
    <source>
        <dbReference type="PROSITE" id="PS50109"/>
    </source>
</evidence>
<evidence type="ECO:0000256" key="14">
    <source>
        <dbReference type="ARBA" id="ARBA00023136"/>
    </source>
</evidence>
<dbReference type="SUPFAM" id="SSF55874">
    <property type="entry name" value="ATPase domain of HSP90 chaperone/DNA topoisomerase II/histidine kinase"/>
    <property type="match status" value="1"/>
</dbReference>
<dbReference type="Gene3D" id="3.30.565.10">
    <property type="entry name" value="Histidine kinase-like ATPase, C-terminal domain"/>
    <property type="match status" value="1"/>
</dbReference>
<dbReference type="Gene3D" id="1.10.287.130">
    <property type="match status" value="1"/>
</dbReference>
<dbReference type="Pfam" id="PF00672">
    <property type="entry name" value="HAMP"/>
    <property type="match status" value="1"/>
</dbReference>
<dbReference type="InterPro" id="IPR004358">
    <property type="entry name" value="Sig_transdc_His_kin-like_C"/>
</dbReference>
<dbReference type="PANTHER" id="PTHR45528">
    <property type="entry name" value="SENSOR HISTIDINE KINASE CPXA"/>
    <property type="match status" value="1"/>
</dbReference>
<dbReference type="InterPro" id="IPR005467">
    <property type="entry name" value="His_kinase_dom"/>
</dbReference>
<accession>A0A4R6C260</accession>
<proteinExistence type="predicted"/>